<evidence type="ECO:0000313" key="3">
    <source>
        <dbReference type="Proteomes" id="UP000054805"/>
    </source>
</evidence>
<sequence length="61" mass="6981">MYGFPSHTLGTCPGLDDRELLACIATVRRTITFHQANAFLKYFFGGRNWETVQRRLASELC</sequence>
<accession>A0A0V0YGL9</accession>
<dbReference type="Proteomes" id="UP000054805">
    <property type="component" value="Unassembled WGS sequence"/>
</dbReference>
<dbReference type="Proteomes" id="UP000054815">
    <property type="component" value="Unassembled WGS sequence"/>
</dbReference>
<dbReference type="AlphaFoldDB" id="A0A0V0YGL9"/>
<dbReference type="EMBL" id="JYDS01000006">
    <property type="protein sequence ID" value="KRZ33949.1"/>
    <property type="molecule type" value="Genomic_DNA"/>
</dbReference>
<organism evidence="1 4">
    <name type="scientific">Trichinella pseudospiralis</name>
    <name type="common">Parasitic roundworm</name>
    <dbReference type="NCBI Taxonomy" id="6337"/>
    <lineage>
        <taxon>Eukaryota</taxon>
        <taxon>Metazoa</taxon>
        <taxon>Ecdysozoa</taxon>
        <taxon>Nematoda</taxon>
        <taxon>Enoplea</taxon>
        <taxon>Dorylaimia</taxon>
        <taxon>Trichinellida</taxon>
        <taxon>Trichinellidae</taxon>
        <taxon>Trichinella</taxon>
    </lineage>
</organism>
<keyword evidence="3" id="KW-1185">Reference proteome</keyword>
<dbReference type="EMBL" id="JYDU01000014">
    <property type="protein sequence ID" value="KRX99533.1"/>
    <property type="molecule type" value="Genomic_DNA"/>
</dbReference>
<protein>
    <submittedName>
        <fullName evidence="1">Uncharacterized protein</fullName>
    </submittedName>
</protein>
<evidence type="ECO:0000313" key="4">
    <source>
        <dbReference type="Proteomes" id="UP000054815"/>
    </source>
</evidence>
<name>A0A0V0YGL9_TRIPS</name>
<proteinExistence type="predicted"/>
<reference evidence="3 4" key="1">
    <citation type="submission" date="2015-01" db="EMBL/GenBank/DDBJ databases">
        <title>Evolution of Trichinella species and genotypes.</title>
        <authorList>
            <person name="Korhonen P.K."/>
            <person name="Edoardo P."/>
            <person name="Giuseppe L.R."/>
            <person name="Gasser R.B."/>
        </authorList>
    </citation>
    <scope>NUCLEOTIDE SEQUENCE [LARGE SCALE GENOMIC DNA]</scope>
    <source>
        <strain evidence="1">ISS141</strain>
        <strain evidence="2">ISS588</strain>
    </source>
</reference>
<gene>
    <name evidence="2" type="ORF">T4B_11631</name>
    <name evidence="1" type="ORF">T4E_6938</name>
</gene>
<evidence type="ECO:0000313" key="1">
    <source>
        <dbReference type="EMBL" id="KRX99533.1"/>
    </source>
</evidence>
<comment type="caution">
    <text evidence="1">The sequence shown here is derived from an EMBL/GenBank/DDBJ whole genome shotgun (WGS) entry which is preliminary data.</text>
</comment>
<evidence type="ECO:0000313" key="2">
    <source>
        <dbReference type="EMBL" id="KRZ33949.1"/>
    </source>
</evidence>